<accession>A0A8I1Y780</accession>
<dbReference type="Proteomes" id="UP000673383">
    <property type="component" value="Unassembled WGS sequence"/>
</dbReference>
<comment type="caution">
    <text evidence="1">The sequence shown here is derived from an EMBL/GenBank/DDBJ whole genome shotgun (WGS) entry which is preliminary data.</text>
</comment>
<dbReference type="EMBL" id="JAFICZ010000001">
    <property type="protein sequence ID" value="MBP1294646.1"/>
    <property type="molecule type" value="Genomic_DNA"/>
</dbReference>
<dbReference type="AlphaFoldDB" id="A0A8I1Y780"/>
<evidence type="ECO:0000313" key="1">
    <source>
        <dbReference type="EMBL" id="MBP1294646.1"/>
    </source>
</evidence>
<gene>
    <name evidence="1" type="ORF">JOH49_004399</name>
</gene>
<organism evidence="1 2">
    <name type="scientific">Bradyrhizobium elkanii</name>
    <dbReference type="NCBI Taxonomy" id="29448"/>
    <lineage>
        <taxon>Bacteria</taxon>
        <taxon>Pseudomonadati</taxon>
        <taxon>Pseudomonadota</taxon>
        <taxon>Alphaproteobacteria</taxon>
        <taxon>Hyphomicrobiales</taxon>
        <taxon>Nitrobacteraceae</taxon>
        <taxon>Bradyrhizobium</taxon>
    </lineage>
</organism>
<sequence>MRKLQATSIGDLIRIWEALPKAVRETAVDG</sequence>
<evidence type="ECO:0000313" key="2">
    <source>
        <dbReference type="Proteomes" id="UP000673383"/>
    </source>
</evidence>
<name>A0A8I1Y780_BRAEL</name>
<proteinExistence type="predicted"/>
<reference evidence="1" key="1">
    <citation type="submission" date="2021-02" db="EMBL/GenBank/DDBJ databases">
        <title>Genomic Encyclopedia of Type Strains, Phase IV (KMG-V): Genome sequencing to study the core and pangenomes of soil and plant-associated prokaryotes.</title>
        <authorList>
            <person name="Whitman W."/>
        </authorList>
    </citation>
    <scope>NUCLEOTIDE SEQUENCE</scope>
    <source>
        <strain evidence="1">USDA 406</strain>
    </source>
</reference>
<protein>
    <submittedName>
        <fullName evidence="1">Uncharacterized protein</fullName>
    </submittedName>
</protein>